<name>E1R4L0_SEDSS</name>
<reference evidence="6 7" key="1">
    <citation type="journal article" date="2010" name="Stand. Genomic Sci.">
        <title>Complete genome sequence of Spirochaeta smaragdinae type strain (SEBR 4228).</title>
        <authorList>
            <person name="Mavromatis K."/>
            <person name="Yasawong M."/>
            <person name="Chertkov O."/>
            <person name="Lapidus A."/>
            <person name="Lucas S."/>
            <person name="Nolan M."/>
            <person name="Del Rio T.G."/>
            <person name="Tice H."/>
            <person name="Cheng J.F."/>
            <person name="Pitluck S."/>
            <person name="Liolios K."/>
            <person name="Ivanova N."/>
            <person name="Tapia R."/>
            <person name="Han C."/>
            <person name="Bruce D."/>
            <person name="Goodwin L."/>
            <person name="Pati A."/>
            <person name="Chen A."/>
            <person name="Palaniappan K."/>
            <person name="Land M."/>
            <person name="Hauser L."/>
            <person name="Chang Y.J."/>
            <person name="Jeffries C.D."/>
            <person name="Detter J.C."/>
            <person name="Rohde M."/>
            <person name="Brambilla E."/>
            <person name="Spring S."/>
            <person name="Goker M."/>
            <person name="Sikorski J."/>
            <person name="Woyke T."/>
            <person name="Bristow J."/>
            <person name="Eisen J.A."/>
            <person name="Markowitz V."/>
            <person name="Hugenholtz P."/>
            <person name="Klenk H.P."/>
            <person name="Kyrpides N.C."/>
        </authorList>
    </citation>
    <scope>NUCLEOTIDE SEQUENCE [LARGE SCALE GENOMIC DNA]</scope>
    <source>
        <strain evidence="7">DSM 11293 / JCM 15392 / SEBR 4228</strain>
    </source>
</reference>
<dbReference type="STRING" id="573413.Spirs_2642"/>
<feature type="domain" description="HTH lysR-type" evidence="5">
    <location>
        <begin position="1"/>
        <end position="58"/>
    </location>
</feature>
<dbReference type="PANTHER" id="PTHR30126">
    <property type="entry name" value="HTH-TYPE TRANSCRIPTIONAL REGULATOR"/>
    <property type="match status" value="1"/>
</dbReference>
<dbReference type="Pfam" id="PF00126">
    <property type="entry name" value="HTH_1"/>
    <property type="match status" value="1"/>
</dbReference>
<dbReference type="InterPro" id="IPR036388">
    <property type="entry name" value="WH-like_DNA-bd_sf"/>
</dbReference>
<dbReference type="GO" id="GO:0003700">
    <property type="term" value="F:DNA-binding transcription factor activity"/>
    <property type="evidence" value="ECO:0007669"/>
    <property type="project" value="InterPro"/>
</dbReference>
<accession>E1R4L0</accession>
<dbReference type="Gene3D" id="1.10.10.10">
    <property type="entry name" value="Winged helix-like DNA-binding domain superfamily/Winged helix DNA-binding domain"/>
    <property type="match status" value="1"/>
</dbReference>
<keyword evidence="3" id="KW-0238">DNA-binding</keyword>
<dbReference type="PRINTS" id="PR00039">
    <property type="entry name" value="HTHLYSR"/>
</dbReference>
<dbReference type="InterPro" id="IPR000847">
    <property type="entry name" value="LysR_HTH_N"/>
</dbReference>
<evidence type="ECO:0000256" key="4">
    <source>
        <dbReference type="ARBA" id="ARBA00023163"/>
    </source>
</evidence>
<dbReference type="OrthoDB" id="9803714at2"/>
<dbReference type="KEGG" id="ssm:Spirs_2642"/>
<keyword evidence="4" id="KW-0804">Transcription</keyword>
<dbReference type="SUPFAM" id="SSF46785">
    <property type="entry name" value="Winged helix' DNA-binding domain"/>
    <property type="match status" value="1"/>
</dbReference>
<dbReference type="GO" id="GO:0000976">
    <property type="term" value="F:transcription cis-regulatory region binding"/>
    <property type="evidence" value="ECO:0007669"/>
    <property type="project" value="TreeGrafter"/>
</dbReference>
<evidence type="ECO:0000256" key="1">
    <source>
        <dbReference type="ARBA" id="ARBA00009437"/>
    </source>
</evidence>
<evidence type="ECO:0000256" key="3">
    <source>
        <dbReference type="ARBA" id="ARBA00023125"/>
    </source>
</evidence>
<dbReference type="Gene3D" id="3.40.190.10">
    <property type="entry name" value="Periplasmic binding protein-like II"/>
    <property type="match status" value="2"/>
</dbReference>
<dbReference type="eggNOG" id="COG0583">
    <property type="taxonomic scope" value="Bacteria"/>
</dbReference>
<dbReference type="RefSeq" id="WP_013255212.1">
    <property type="nucleotide sequence ID" value="NC_014364.1"/>
</dbReference>
<evidence type="ECO:0000313" key="6">
    <source>
        <dbReference type="EMBL" id="ADK81751.1"/>
    </source>
</evidence>
<evidence type="ECO:0000313" key="7">
    <source>
        <dbReference type="Proteomes" id="UP000002318"/>
    </source>
</evidence>
<dbReference type="InterPro" id="IPR036390">
    <property type="entry name" value="WH_DNA-bd_sf"/>
</dbReference>
<evidence type="ECO:0000259" key="5">
    <source>
        <dbReference type="PROSITE" id="PS50931"/>
    </source>
</evidence>
<sequence>MLDFRLVTFLTAAREGNFTKAGELLGLTQPAVTQHIHHLEELFGAQLFEKSGRGVQLTQAGEFLQHEGEILAVHSRQIRKELLNFEGGRRFFSLGATLTVGEFLLPQYLARYKRGHEKRELNVTIENTLRCLELLQKGKIDLAVIEGPFDSSRFLHEPFLFDELLFVTASDGPWARESVIHEENINTYPLVLRERGSGTREHFEQFLGRLGLHIDEGSVVMEVGSLSAIKVLCESGLGCSVMSRHAVERELLLGSLSAIPFSSGTLERQITFVYTEHSPMPFVGEFIGFCRDMHAELTEATFD</sequence>
<comment type="similarity">
    <text evidence="1">Belongs to the LysR transcriptional regulatory family.</text>
</comment>
<dbReference type="HOGENOM" id="CLU_039613_6_1_12"/>
<dbReference type="SUPFAM" id="SSF53850">
    <property type="entry name" value="Periplasmic binding protein-like II"/>
    <property type="match status" value="1"/>
</dbReference>
<evidence type="ECO:0000256" key="2">
    <source>
        <dbReference type="ARBA" id="ARBA00023015"/>
    </source>
</evidence>
<dbReference type="PROSITE" id="PS50931">
    <property type="entry name" value="HTH_LYSR"/>
    <property type="match status" value="1"/>
</dbReference>
<dbReference type="PANTHER" id="PTHR30126:SF39">
    <property type="entry name" value="HTH-TYPE TRANSCRIPTIONAL REGULATOR CYSL"/>
    <property type="match status" value="1"/>
</dbReference>
<dbReference type="AlphaFoldDB" id="E1R4L0"/>
<dbReference type="Proteomes" id="UP000002318">
    <property type="component" value="Chromosome"/>
</dbReference>
<dbReference type="Pfam" id="PF03466">
    <property type="entry name" value="LysR_substrate"/>
    <property type="match status" value="1"/>
</dbReference>
<proteinExistence type="inferred from homology"/>
<dbReference type="EMBL" id="CP002116">
    <property type="protein sequence ID" value="ADK81751.1"/>
    <property type="molecule type" value="Genomic_DNA"/>
</dbReference>
<protein>
    <submittedName>
        <fullName evidence="6">Transcriptional regulator, LysR family</fullName>
    </submittedName>
</protein>
<keyword evidence="2" id="KW-0805">Transcription regulation</keyword>
<organism evidence="6 7">
    <name type="scientific">Sediminispirochaeta smaragdinae (strain DSM 11293 / JCM 15392 / SEBR 4228)</name>
    <name type="common">Spirochaeta smaragdinae</name>
    <dbReference type="NCBI Taxonomy" id="573413"/>
    <lineage>
        <taxon>Bacteria</taxon>
        <taxon>Pseudomonadati</taxon>
        <taxon>Spirochaetota</taxon>
        <taxon>Spirochaetia</taxon>
        <taxon>Spirochaetales</taxon>
        <taxon>Spirochaetaceae</taxon>
        <taxon>Sediminispirochaeta</taxon>
    </lineage>
</organism>
<dbReference type="InterPro" id="IPR005119">
    <property type="entry name" value="LysR_subst-bd"/>
</dbReference>
<gene>
    <name evidence="6" type="ordered locus">Spirs_2642</name>
</gene>
<keyword evidence="7" id="KW-1185">Reference proteome</keyword>